<gene>
    <name evidence="13" type="ORF">UFOPK2342_01431</name>
</gene>
<evidence type="ECO:0000256" key="7">
    <source>
        <dbReference type="ARBA" id="ARBA00022723"/>
    </source>
</evidence>
<evidence type="ECO:0000256" key="3">
    <source>
        <dbReference type="ARBA" id="ARBA00005130"/>
    </source>
</evidence>
<dbReference type="GO" id="GO:0009089">
    <property type="term" value="P:lysine biosynthetic process via diaminopimelate"/>
    <property type="evidence" value="ECO:0007669"/>
    <property type="project" value="UniProtKB-UniPathway"/>
</dbReference>
<organism evidence="13">
    <name type="scientific">freshwater metagenome</name>
    <dbReference type="NCBI Taxonomy" id="449393"/>
    <lineage>
        <taxon>unclassified sequences</taxon>
        <taxon>metagenomes</taxon>
        <taxon>ecological metagenomes</taxon>
    </lineage>
</organism>
<dbReference type="GO" id="GO:0046872">
    <property type="term" value="F:metal ion binding"/>
    <property type="evidence" value="ECO:0007669"/>
    <property type="project" value="UniProtKB-KW"/>
</dbReference>
<evidence type="ECO:0000256" key="2">
    <source>
        <dbReference type="ARBA" id="ARBA00001947"/>
    </source>
</evidence>
<evidence type="ECO:0000256" key="9">
    <source>
        <dbReference type="ARBA" id="ARBA00022833"/>
    </source>
</evidence>
<proteinExistence type="inferred from homology"/>
<keyword evidence="7" id="KW-0479">Metal-binding</keyword>
<dbReference type="UniPathway" id="UPA00034">
    <property type="reaction ID" value="UER00021"/>
</dbReference>
<dbReference type="GO" id="GO:0009014">
    <property type="term" value="F:succinyl-diaminopimelate desuccinylase activity"/>
    <property type="evidence" value="ECO:0007669"/>
    <property type="project" value="UniProtKB-EC"/>
</dbReference>
<protein>
    <recommendedName>
        <fullName evidence="6">Probable succinyl-diaminopimelate desuccinylase</fullName>
        <ecNumber evidence="5">3.5.1.18</ecNumber>
    </recommendedName>
</protein>
<dbReference type="InterPro" id="IPR001261">
    <property type="entry name" value="ArgE/DapE_CS"/>
</dbReference>
<evidence type="ECO:0000256" key="4">
    <source>
        <dbReference type="ARBA" id="ARBA00006247"/>
    </source>
</evidence>
<dbReference type="Gene3D" id="3.40.630.10">
    <property type="entry name" value="Zn peptidases"/>
    <property type="match status" value="2"/>
</dbReference>
<evidence type="ECO:0000259" key="12">
    <source>
        <dbReference type="Pfam" id="PF07687"/>
    </source>
</evidence>
<dbReference type="SUPFAM" id="SSF53187">
    <property type="entry name" value="Zn-dependent exopeptidases"/>
    <property type="match status" value="1"/>
</dbReference>
<comment type="cofactor">
    <cofactor evidence="1">
        <name>Co(2+)</name>
        <dbReference type="ChEBI" id="CHEBI:48828"/>
    </cofactor>
</comment>
<keyword evidence="10" id="KW-0170">Cobalt</keyword>
<name>A0A6J6NK66_9ZZZZ</name>
<keyword evidence="8" id="KW-0378">Hydrolase</keyword>
<comment type="similarity">
    <text evidence="4">Belongs to the peptidase M20A family.</text>
</comment>
<dbReference type="InterPro" id="IPR010182">
    <property type="entry name" value="ArgE/DapE"/>
</dbReference>
<evidence type="ECO:0000256" key="1">
    <source>
        <dbReference type="ARBA" id="ARBA00001941"/>
    </source>
</evidence>
<evidence type="ECO:0000256" key="8">
    <source>
        <dbReference type="ARBA" id="ARBA00022801"/>
    </source>
</evidence>
<comment type="catalytic activity">
    <reaction evidence="11">
        <text>N-succinyl-(2S,6S)-2,6-diaminopimelate + H2O = (2S,6S)-2,6-diaminopimelate + succinate</text>
        <dbReference type="Rhea" id="RHEA:22608"/>
        <dbReference type="ChEBI" id="CHEBI:15377"/>
        <dbReference type="ChEBI" id="CHEBI:30031"/>
        <dbReference type="ChEBI" id="CHEBI:57609"/>
        <dbReference type="ChEBI" id="CHEBI:58087"/>
        <dbReference type="EC" id="3.5.1.18"/>
    </reaction>
</comment>
<dbReference type="EMBL" id="CAEZXB010000036">
    <property type="protein sequence ID" value="CAB4685125.1"/>
    <property type="molecule type" value="Genomic_DNA"/>
</dbReference>
<dbReference type="PANTHER" id="PTHR43808">
    <property type="entry name" value="ACETYLORNITHINE DEACETYLASE"/>
    <property type="match status" value="1"/>
</dbReference>
<evidence type="ECO:0000256" key="5">
    <source>
        <dbReference type="ARBA" id="ARBA00011921"/>
    </source>
</evidence>
<evidence type="ECO:0000313" key="13">
    <source>
        <dbReference type="EMBL" id="CAB4685125.1"/>
    </source>
</evidence>
<feature type="domain" description="Peptidase M20 dimerisation" evidence="12">
    <location>
        <begin position="172"/>
        <end position="275"/>
    </location>
</feature>
<dbReference type="SUPFAM" id="SSF55031">
    <property type="entry name" value="Bacterial exopeptidase dimerisation domain"/>
    <property type="match status" value="1"/>
</dbReference>
<dbReference type="NCBIfam" id="TIGR01910">
    <property type="entry name" value="DapE-ArgE"/>
    <property type="match status" value="1"/>
</dbReference>
<dbReference type="Gene3D" id="3.30.70.360">
    <property type="match status" value="1"/>
</dbReference>
<dbReference type="InterPro" id="IPR002933">
    <property type="entry name" value="Peptidase_M20"/>
</dbReference>
<dbReference type="Pfam" id="PF07687">
    <property type="entry name" value="M20_dimer"/>
    <property type="match status" value="1"/>
</dbReference>
<evidence type="ECO:0000256" key="11">
    <source>
        <dbReference type="ARBA" id="ARBA00051301"/>
    </source>
</evidence>
<sequence>MIDQEVVDLTAELVRIDSVNSDLVSGARGESAIADFISQWFTARGFEVHRLEKYAGRPSIVGVAKGSGGGRSLMFNGHTDTVSLGSYEGDGTSPEIRDGKMYGRGTFDMKGGLAAMMIAAERAKKQGIKGDVIVACVSDEEAGSIGTEEVLEKFTADGGLVVEPSYLQVTMAHRGFAWFEVTIHGLAAHGSRPDLAIDAIAHAGHFLVALDEHAKALASSIGDPLLGPGSIHASLIKGGEEASSYPAACVITIERRTIPVETDEMLTAEMRQLLDGLVERIPDFSYTLTPGLSRRPFSANPDADIVKKTLTHVENVLGAPPVIRAEPFWTDAALMEEAGIPSLLFGVDGDGAHAASEWVTLDSLGKVTTALTAIALDFCN</sequence>
<dbReference type="Pfam" id="PF01546">
    <property type="entry name" value="Peptidase_M20"/>
    <property type="match status" value="1"/>
</dbReference>
<dbReference type="PANTHER" id="PTHR43808:SF25">
    <property type="entry name" value="PEPTIDASE M20 DIMERISATION DOMAIN-CONTAINING PROTEIN"/>
    <property type="match status" value="1"/>
</dbReference>
<dbReference type="PROSITE" id="PS00758">
    <property type="entry name" value="ARGE_DAPE_CPG2_1"/>
    <property type="match status" value="1"/>
</dbReference>
<reference evidence="13" key="1">
    <citation type="submission" date="2020-05" db="EMBL/GenBank/DDBJ databases">
        <authorList>
            <person name="Chiriac C."/>
            <person name="Salcher M."/>
            <person name="Ghai R."/>
            <person name="Kavagutti S V."/>
        </authorList>
    </citation>
    <scope>NUCLEOTIDE SEQUENCE</scope>
</reference>
<comment type="cofactor">
    <cofactor evidence="2">
        <name>Zn(2+)</name>
        <dbReference type="ChEBI" id="CHEBI:29105"/>
    </cofactor>
</comment>
<evidence type="ECO:0000256" key="6">
    <source>
        <dbReference type="ARBA" id="ARBA00016853"/>
    </source>
</evidence>
<dbReference type="InterPro" id="IPR050072">
    <property type="entry name" value="Peptidase_M20A"/>
</dbReference>
<keyword evidence="9" id="KW-0862">Zinc</keyword>
<evidence type="ECO:0000256" key="10">
    <source>
        <dbReference type="ARBA" id="ARBA00023285"/>
    </source>
</evidence>
<dbReference type="InterPro" id="IPR011650">
    <property type="entry name" value="Peptidase_M20_dimer"/>
</dbReference>
<dbReference type="EC" id="3.5.1.18" evidence="5"/>
<accession>A0A6J6NK66</accession>
<dbReference type="InterPro" id="IPR036264">
    <property type="entry name" value="Bact_exopeptidase_dim_dom"/>
</dbReference>
<comment type="pathway">
    <text evidence="3">Amino-acid biosynthesis; L-lysine biosynthesis via DAP pathway; LL-2,6-diaminopimelate from (S)-tetrahydrodipicolinate (succinylase route): step 3/3.</text>
</comment>
<dbReference type="AlphaFoldDB" id="A0A6J6NK66"/>